<keyword evidence="1 4" id="KW-0812">Transmembrane</keyword>
<dbReference type="Pfam" id="PF07690">
    <property type="entry name" value="MFS_1"/>
    <property type="match status" value="1"/>
</dbReference>
<feature type="transmembrane region" description="Helical" evidence="4">
    <location>
        <begin position="138"/>
        <end position="160"/>
    </location>
</feature>
<dbReference type="PANTHER" id="PTHR23523">
    <property type="match status" value="1"/>
</dbReference>
<keyword evidence="3 4" id="KW-0472">Membrane</keyword>
<gene>
    <name evidence="6" type="ORF">EIK76_13740</name>
</gene>
<dbReference type="InterPro" id="IPR036259">
    <property type="entry name" value="MFS_trans_sf"/>
</dbReference>
<comment type="caution">
    <text evidence="6">The sequence shown here is derived from an EMBL/GenBank/DDBJ whole genome shotgun (WGS) entry which is preliminary data.</text>
</comment>
<evidence type="ECO:0000256" key="3">
    <source>
        <dbReference type="ARBA" id="ARBA00023136"/>
    </source>
</evidence>
<protein>
    <submittedName>
        <fullName evidence="6">MFS transporter</fullName>
    </submittedName>
</protein>
<feature type="transmembrane region" description="Helical" evidence="4">
    <location>
        <begin position="104"/>
        <end position="126"/>
    </location>
</feature>
<feature type="transmembrane region" description="Helical" evidence="4">
    <location>
        <begin position="166"/>
        <end position="185"/>
    </location>
</feature>
<reference evidence="6 7" key="1">
    <citation type="submission" date="2018-11" db="EMBL/GenBank/DDBJ databases">
        <title>Draft genome analysis of Rheinheimera mesophila isolated from an industrial waste site.</title>
        <authorList>
            <person name="Yu Q."/>
            <person name="Qi Y."/>
            <person name="Zhang H."/>
            <person name="Lu Y."/>
            <person name="Pu J."/>
        </authorList>
    </citation>
    <scope>NUCLEOTIDE SEQUENCE [LARGE SCALE GENOMIC DNA]</scope>
    <source>
        <strain evidence="6 7">IITR13</strain>
    </source>
</reference>
<accession>A0A3P3QFE5</accession>
<dbReference type="PROSITE" id="PS50850">
    <property type="entry name" value="MFS"/>
    <property type="match status" value="1"/>
</dbReference>
<feature type="transmembrane region" description="Helical" evidence="4">
    <location>
        <begin position="335"/>
        <end position="357"/>
    </location>
</feature>
<feature type="transmembrane region" description="Helical" evidence="4">
    <location>
        <begin position="249"/>
        <end position="270"/>
    </location>
</feature>
<keyword evidence="7" id="KW-1185">Reference proteome</keyword>
<organism evidence="6 7">
    <name type="scientific">Rheinheimera mesophila</name>
    <dbReference type="NCBI Taxonomy" id="1547515"/>
    <lineage>
        <taxon>Bacteria</taxon>
        <taxon>Pseudomonadati</taxon>
        <taxon>Pseudomonadota</taxon>
        <taxon>Gammaproteobacteria</taxon>
        <taxon>Chromatiales</taxon>
        <taxon>Chromatiaceae</taxon>
        <taxon>Rheinheimera</taxon>
    </lineage>
</organism>
<proteinExistence type="predicted"/>
<dbReference type="SUPFAM" id="SSF103473">
    <property type="entry name" value="MFS general substrate transporter"/>
    <property type="match status" value="1"/>
</dbReference>
<dbReference type="EMBL" id="RRCF01000004">
    <property type="protein sequence ID" value="RRJ19841.1"/>
    <property type="molecule type" value="Genomic_DNA"/>
</dbReference>
<dbReference type="InterPro" id="IPR011701">
    <property type="entry name" value="MFS"/>
</dbReference>
<sequence>MTETTTFTAKTWILILSLVLIALTLRPSMASIGPLLPLMQPELHLSFTQASLLTMLPVLAMGLGIFFAHQLAVWFGSYQVIFWASIAIAAATAQRYWATGALDLTLSAIVAGLGIAMVQAVVPGVIKQKFSSKAPLVMGWYISAIIAGAALTASLAAFWANWAQSWRVALSGWVLLSVVALLLWCSQKKAIENLPVAQSPQQPLSFRKYGRAWTLAMFFGLVTCAFTCVLAWLPAYYVEQGWSEQKSGLLLGLLLCMEVVSGFVSPWLASRKADRRLVIQLLLVLMATGFAGLVIAPQLGLVWASLLGLGIGGLFPLSLIVSMDHLHQPSAAASLTAFVQGIGYTLAAFSPLIAGFIRDFSQSFSISWLVLAAIAVLLMAMATRFNPALYSSKFH</sequence>
<dbReference type="InterPro" id="IPR020846">
    <property type="entry name" value="MFS_dom"/>
</dbReference>
<evidence type="ECO:0000313" key="7">
    <source>
        <dbReference type="Proteomes" id="UP000276260"/>
    </source>
</evidence>
<keyword evidence="2 4" id="KW-1133">Transmembrane helix</keyword>
<evidence type="ECO:0000256" key="2">
    <source>
        <dbReference type="ARBA" id="ARBA00022989"/>
    </source>
</evidence>
<feature type="transmembrane region" description="Helical" evidence="4">
    <location>
        <begin position="363"/>
        <end position="383"/>
    </location>
</feature>
<feature type="domain" description="Major facilitator superfamily (MFS) profile" evidence="5">
    <location>
        <begin position="14"/>
        <end position="390"/>
    </location>
</feature>
<dbReference type="PANTHER" id="PTHR23523:SF1">
    <property type="entry name" value="CYANATE TRANSPORT PROTEIN CYNX"/>
    <property type="match status" value="1"/>
</dbReference>
<feature type="transmembrane region" description="Helical" evidence="4">
    <location>
        <begin position="302"/>
        <end position="323"/>
    </location>
</feature>
<dbReference type="AlphaFoldDB" id="A0A3P3QFE5"/>
<evidence type="ECO:0000313" key="6">
    <source>
        <dbReference type="EMBL" id="RRJ19841.1"/>
    </source>
</evidence>
<feature type="transmembrane region" description="Helical" evidence="4">
    <location>
        <begin position="277"/>
        <end position="296"/>
    </location>
</feature>
<dbReference type="Gene3D" id="1.20.1250.20">
    <property type="entry name" value="MFS general substrate transporter like domains"/>
    <property type="match status" value="2"/>
</dbReference>
<dbReference type="Proteomes" id="UP000276260">
    <property type="component" value="Unassembled WGS sequence"/>
</dbReference>
<evidence type="ECO:0000259" key="5">
    <source>
        <dbReference type="PROSITE" id="PS50850"/>
    </source>
</evidence>
<feature type="transmembrane region" description="Helical" evidence="4">
    <location>
        <begin position="80"/>
        <end position="98"/>
    </location>
</feature>
<name>A0A3P3QFE5_9GAMM</name>
<evidence type="ECO:0000256" key="4">
    <source>
        <dbReference type="SAM" id="Phobius"/>
    </source>
</evidence>
<feature type="transmembrane region" description="Helical" evidence="4">
    <location>
        <begin position="46"/>
        <end position="68"/>
    </location>
</feature>
<feature type="transmembrane region" description="Helical" evidence="4">
    <location>
        <begin position="212"/>
        <end position="237"/>
    </location>
</feature>
<evidence type="ECO:0000256" key="1">
    <source>
        <dbReference type="ARBA" id="ARBA00022692"/>
    </source>
</evidence>
<dbReference type="InterPro" id="IPR052524">
    <property type="entry name" value="MFS_Cyanate_Porter"/>
</dbReference>
<dbReference type="OrthoDB" id="5758872at2"/>
<dbReference type="GO" id="GO:0022857">
    <property type="term" value="F:transmembrane transporter activity"/>
    <property type="evidence" value="ECO:0007669"/>
    <property type="project" value="InterPro"/>
</dbReference>